<evidence type="ECO:0000256" key="1">
    <source>
        <dbReference type="SAM" id="MobiDB-lite"/>
    </source>
</evidence>
<reference evidence="2" key="1">
    <citation type="submission" date="2020-07" db="EMBL/GenBank/DDBJ databases">
        <title>Ethylene signaling mediates host invasion by parasitic plants.</title>
        <authorList>
            <person name="Yoshida S."/>
        </authorList>
    </citation>
    <scope>NUCLEOTIDE SEQUENCE</scope>
    <source>
        <strain evidence="2">Okayama</strain>
    </source>
</reference>
<keyword evidence="3" id="KW-1185">Reference proteome</keyword>
<proteinExistence type="predicted"/>
<evidence type="ECO:0000313" key="3">
    <source>
        <dbReference type="Proteomes" id="UP000653305"/>
    </source>
</evidence>
<name>A0A830BY18_9LAMI</name>
<dbReference type="EMBL" id="BMAC01000299">
    <property type="protein sequence ID" value="GFP93027.1"/>
    <property type="molecule type" value="Genomic_DNA"/>
</dbReference>
<organism evidence="2 3">
    <name type="scientific">Phtheirospermum japonicum</name>
    <dbReference type="NCBI Taxonomy" id="374723"/>
    <lineage>
        <taxon>Eukaryota</taxon>
        <taxon>Viridiplantae</taxon>
        <taxon>Streptophyta</taxon>
        <taxon>Embryophyta</taxon>
        <taxon>Tracheophyta</taxon>
        <taxon>Spermatophyta</taxon>
        <taxon>Magnoliopsida</taxon>
        <taxon>eudicotyledons</taxon>
        <taxon>Gunneridae</taxon>
        <taxon>Pentapetalae</taxon>
        <taxon>asterids</taxon>
        <taxon>lamiids</taxon>
        <taxon>Lamiales</taxon>
        <taxon>Orobanchaceae</taxon>
        <taxon>Orobanchaceae incertae sedis</taxon>
        <taxon>Phtheirospermum</taxon>
    </lineage>
</organism>
<dbReference type="AlphaFoldDB" id="A0A830BY18"/>
<gene>
    <name evidence="2" type="ORF">PHJA_001447000</name>
</gene>
<sequence length="88" mass="9879">MTSALELFYNRRSRVGRTPDPFDPSSDFGSHPHLDRTNRRHRTHNSPAAITLASIGSIQMAAIRCAALIITRDHSRYIALLLLPTLLK</sequence>
<feature type="region of interest" description="Disordered" evidence="1">
    <location>
        <begin position="14"/>
        <end position="45"/>
    </location>
</feature>
<dbReference type="OrthoDB" id="8062037at2759"/>
<accession>A0A830BY18</accession>
<evidence type="ECO:0000313" key="2">
    <source>
        <dbReference type="EMBL" id="GFP93027.1"/>
    </source>
</evidence>
<dbReference type="Proteomes" id="UP000653305">
    <property type="component" value="Unassembled WGS sequence"/>
</dbReference>
<protein>
    <submittedName>
        <fullName evidence="2">Uncharacterized protein</fullName>
    </submittedName>
</protein>
<comment type="caution">
    <text evidence="2">The sequence shown here is derived from an EMBL/GenBank/DDBJ whole genome shotgun (WGS) entry which is preliminary data.</text>
</comment>